<keyword evidence="1" id="KW-0732">Signal</keyword>
<reference evidence="2" key="1">
    <citation type="submission" date="2023-10" db="EMBL/GenBank/DDBJ databases">
        <title>Genome assembly of Pristionchus species.</title>
        <authorList>
            <person name="Yoshida K."/>
            <person name="Sommer R.J."/>
        </authorList>
    </citation>
    <scope>NUCLEOTIDE SEQUENCE</scope>
    <source>
        <strain evidence="2">RS5133</strain>
    </source>
</reference>
<evidence type="ECO:0000256" key="1">
    <source>
        <dbReference type="SAM" id="SignalP"/>
    </source>
</evidence>
<organism evidence="2 3">
    <name type="scientific">Pristionchus fissidentatus</name>
    <dbReference type="NCBI Taxonomy" id="1538716"/>
    <lineage>
        <taxon>Eukaryota</taxon>
        <taxon>Metazoa</taxon>
        <taxon>Ecdysozoa</taxon>
        <taxon>Nematoda</taxon>
        <taxon>Chromadorea</taxon>
        <taxon>Rhabditida</taxon>
        <taxon>Rhabditina</taxon>
        <taxon>Diplogasteromorpha</taxon>
        <taxon>Diplogasteroidea</taxon>
        <taxon>Neodiplogasteridae</taxon>
        <taxon>Pristionchus</taxon>
    </lineage>
</organism>
<feature type="chain" id="PRO_5043394619" description="Ion channel" evidence="1">
    <location>
        <begin position="21"/>
        <end position="125"/>
    </location>
</feature>
<protein>
    <recommendedName>
        <fullName evidence="4">Ion channel</fullName>
    </recommendedName>
</protein>
<evidence type="ECO:0000313" key="2">
    <source>
        <dbReference type="EMBL" id="GMT12864.1"/>
    </source>
</evidence>
<dbReference type="AlphaFoldDB" id="A0AAV5V4R5"/>
<feature type="non-terminal residue" evidence="2">
    <location>
        <position position="1"/>
    </location>
</feature>
<proteinExistence type="predicted"/>
<sequence length="125" mass="14368">QMFRSFIIVALAAAILTTEALHCKMRFINRLANGTINPKVHTDRFSYCFRHQQFCAYFNEIDAKDYFNFNGGALRRFHNLTGRFTGTACMTREDCRKINATSAESCMWSRANCCCATDYCAVFDQ</sequence>
<name>A0AAV5V4R5_9BILA</name>
<dbReference type="EMBL" id="BTSY01000002">
    <property type="protein sequence ID" value="GMT12864.1"/>
    <property type="molecule type" value="Genomic_DNA"/>
</dbReference>
<evidence type="ECO:0000313" key="3">
    <source>
        <dbReference type="Proteomes" id="UP001432322"/>
    </source>
</evidence>
<accession>A0AAV5V4R5</accession>
<comment type="caution">
    <text evidence="2">The sequence shown here is derived from an EMBL/GenBank/DDBJ whole genome shotgun (WGS) entry which is preliminary data.</text>
</comment>
<dbReference type="Proteomes" id="UP001432322">
    <property type="component" value="Unassembled WGS sequence"/>
</dbReference>
<gene>
    <name evidence="2" type="ORF">PFISCL1PPCAC_4161</name>
</gene>
<keyword evidence="3" id="KW-1185">Reference proteome</keyword>
<evidence type="ECO:0008006" key="4">
    <source>
        <dbReference type="Google" id="ProtNLM"/>
    </source>
</evidence>
<feature type="signal peptide" evidence="1">
    <location>
        <begin position="1"/>
        <end position="20"/>
    </location>
</feature>